<keyword evidence="3 9" id="KW-0547">Nucleotide-binding</keyword>
<dbReference type="InterPro" id="IPR036187">
    <property type="entry name" value="DNA_mismatch_repair_MutS_sf"/>
</dbReference>
<dbReference type="EMBL" id="JACHHI010000001">
    <property type="protein sequence ID" value="MBB6477082.1"/>
    <property type="molecule type" value="Genomic_DNA"/>
</dbReference>
<dbReference type="SUPFAM" id="SSF53150">
    <property type="entry name" value="DNA repair protein MutS, domain II"/>
    <property type="match status" value="1"/>
</dbReference>
<dbReference type="PIRSF" id="PIRSF037677">
    <property type="entry name" value="DNA_mis_repair_Msh6"/>
    <property type="match status" value="1"/>
</dbReference>
<dbReference type="InterPro" id="IPR007695">
    <property type="entry name" value="DNA_mismatch_repair_MutS-lik_N"/>
</dbReference>
<dbReference type="SUPFAM" id="SSF55271">
    <property type="entry name" value="DNA repair protein MutS, domain I"/>
    <property type="match status" value="1"/>
</dbReference>
<dbReference type="SUPFAM" id="SSF52540">
    <property type="entry name" value="P-loop containing nucleoside triphosphate hydrolases"/>
    <property type="match status" value="1"/>
</dbReference>
<evidence type="ECO:0000313" key="13">
    <source>
        <dbReference type="Proteomes" id="UP000591941"/>
    </source>
</evidence>
<dbReference type="SUPFAM" id="SSF48334">
    <property type="entry name" value="DNA repair protein MutS, domain III"/>
    <property type="match status" value="1"/>
</dbReference>
<dbReference type="GO" id="GO:0140664">
    <property type="term" value="F:ATP-dependent DNA damage sensor activity"/>
    <property type="evidence" value="ECO:0007669"/>
    <property type="project" value="InterPro"/>
</dbReference>
<feature type="binding site" evidence="9">
    <location>
        <begin position="626"/>
        <end position="633"/>
    </location>
    <ligand>
        <name>ATP</name>
        <dbReference type="ChEBI" id="CHEBI:30616"/>
    </ligand>
</feature>
<dbReference type="GO" id="GO:0005524">
    <property type="term" value="F:ATP binding"/>
    <property type="evidence" value="ECO:0007669"/>
    <property type="project" value="UniProtKB-UniRule"/>
</dbReference>
<dbReference type="NCBIfam" id="TIGR01070">
    <property type="entry name" value="mutS1"/>
    <property type="match status" value="1"/>
</dbReference>
<name>A0A841R3A9_9FIRM</name>
<keyword evidence="6 9" id="KW-0238">DNA-binding</keyword>
<evidence type="ECO:0000256" key="8">
    <source>
        <dbReference type="ARBA" id="ARBA00024647"/>
    </source>
</evidence>
<dbReference type="SMART" id="SM00534">
    <property type="entry name" value="MUTSac"/>
    <property type="match status" value="1"/>
</dbReference>
<dbReference type="InterPro" id="IPR007696">
    <property type="entry name" value="DNA_mismatch_repair_MutS_core"/>
</dbReference>
<dbReference type="Pfam" id="PF05188">
    <property type="entry name" value="MutS_II"/>
    <property type="match status" value="1"/>
</dbReference>
<comment type="caution">
    <text evidence="12">The sequence shown here is derived from an EMBL/GenBank/DDBJ whole genome shotgun (WGS) entry which is preliminary data.</text>
</comment>
<dbReference type="Proteomes" id="UP000591941">
    <property type="component" value="Unassembled WGS sequence"/>
</dbReference>
<dbReference type="Pfam" id="PF00488">
    <property type="entry name" value="MutS_V"/>
    <property type="match status" value="1"/>
</dbReference>
<dbReference type="NCBIfam" id="NF003810">
    <property type="entry name" value="PRK05399.1"/>
    <property type="match status" value="1"/>
</dbReference>
<evidence type="ECO:0000313" key="12">
    <source>
        <dbReference type="EMBL" id="MBB6477082.1"/>
    </source>
</evidence>
<dbReference type="GO" id="GO:0005829">
    <property type="term" value="C:cytosol"/>
    <property type="evidence" value="ECO:0007669"/>
    <property type="project" value="TreeGrafter"/>
</dbReference>
<organism evidence="12 13">
    <name type="scientific">Negativicoccus succinicivorans</name>
    <dbReference type="NCBI Taxonomy" id="620903"/>
    <lineage>
        <taxon>Bacteria</taxon>
        <taxon>Bacillati</taxon>
        <taxon>Bacillota</taxon>
        <taxon>Negativicutes</taxon>
        <taxon>Veillonellales</taxon>
        <taxon>Veillonellaceae</taxon>
        <taxon>Negativicoccus</taxon>
    </lineage>
</organism>
<reference evidence="12 13" key="1">
    <citation type="submission" date="2020-08" db="EMBL/GenBank/DDBJ databases">
        <title>Genomic Encyclopedia of Type Strains, Phase IV (KMG-IV): sequencing the most valuable type-strain genomes for metagenomic binning, comparative biology and taxonomic classification.</title>
        <authorList>
            <person name="Goeker M."/>
        </authorList>
    </citation>
    <scope>NUCLEOTIDE SEQUENCE [LARGE SCALE GENOMIC DNA]</scope>
    <source>
        <strain evidence="12 13">DSM 21255</strain>
    </source>
</reference>
<evidence type="ECO:0000256" key="5">
    <source>
        <dbReference type="ARBA" id="ARBA00022840"/>
    </source>
</evidence>
<comment type="similarity">
    <text evidence="1 9 10">Belongs to the DNA mismatch repair MutS family.</text>
</comment>
<dbReference type="AlphaFoldDB" id="A0A841R3A9"/>
<evidence type="ECO:0000256" key="10">
    <source>
        <dbReference type="RuleBase" id="RU003756"/>
    </source>
</evidence>
<dbReference type="Gene3D" id="1.10.1420.10">
    <property type="match status" value="2"/>
</dbReference>
<keyword evidence="5 9" id="KW-0067">ATP-binding</keyword>
<dbReference type="InterPro" id="IPR027417">
    <property type="entry name" value="P-loop_NTPase"/>
</dbReference>
<dbReference type="FunFam" id="3.40.50.300:FF:000870">
    <property type="entry name" value="MutS protein homolog 4"/>
    <property type="match status" value="1"/>
</dbReference>
<dbReference type="InterPro" id="IPR045076">
    <property type="entry name" value="MutS"/>
</dbReference>
<evidence type="ECO:0000256" key="4">
    <source>
        <dbReference type="ARBA" id="ARBA00022763"/>
    </source>
</evidence>
<dbReference type="Gene3D" id="3.40.1170.10">
    <property type="entry name" value="DNA repair protein MutS, domain I"/>
    <property type="match status" value="1"/>
</dbReference>
<evidence type="ECO:0000256" key="9">
    <source>
        <dbReference type="HAMAP-Rule" id="MF_00096"/>
    </source>
</evidence>
<dbReference type="InterPro" id="IPR005748">
    <property type="entry name" value="DNA_mismatch_repair_MutS"/>
</dbReference>
<dbReference type="SMART" id="SM00533">
    <property type="entry name" value="MUTSd"/>
    <property type="match status" value="1"/>
</dbReference>
<proteinExistence type="inferred from homology"/>
<feature type="domain" description="DNA mismatch repair proteins mutS family" evidence="11">
    <location>
        <begin position="700"/>
        <end position="716"/>
    </location>
</feature>
<dbReference type="PROSITE" id="PS00486">
    <property type="entry name" value="DNA_MISMATCH_REPAIR_2"/>
    <property type="match status" value="1"/>
</dbReference>
<dbReference type="InterPro" id="IPR007861">
    <property type="entry name" value="DNA_mismatch_repair_MutS_clamp"/>
</dbReference>
<dbReference type="InterPro" id="IPR000432">
    <property type="entry name" value="DNA_mismatch_repair_MutS_C"/>
</dbReference>
<dbReference type="HAMAP" id="MF_00096">
    <property type="entry name" value="MutS"/>
    <property type="match status" value="1"/>
</dbReference>
<dbReference type="Pfam" id="PF05190">
    <property type="entry name" value="MutS_IV"/>
    <property type="match status" value="1"/>
</dbReference>
<dbReference type="PANTHER" id="PTHR11361">
    <property type="entry name" value="DNA MISMATCH REPAIR PROTEIN MUTS FAMILY MEMBER"/>
    <property type="match status" value="1"/>
</dbReference>
<dbReference type="GO" id="GO:0030983">
    <property type="term" value="F:mismatched DNA binding"/>
    <property type="evidence" value="ECO:0007669"/>
    <property type="project" value="InterPro"/>
</dbReference>
<evidence type="ECO:0000256" key="2">
    <source>
        <dbReference type="ARBA" id="ARBA00021982"/>
    </source>
</evidence>
<comment type="function">
    <text evidence="8 9">This protein is involved in the repair of mismatches in DNA. It is possible that it carries out the mismatch recognition step. This protein has a weak ATPase activity.</text>
</comment>
<evidence type="ECO:0000256" key="6">
    <source>
        <dbReference type="ARBA" id="ARBA00023125"/>
    </source>
</evidence>
<sequence length="866" mass="96597">MANWQKGTDMAAKLTPMMAQYQAIKKEHPDEILFFRLGDFYEMFFDDALLASRELELTLTGRAAGNKERAPMCGVPFHSAESYIYRLVQKGYRVAICDQLQDPSETKGLVERGVTKVITPGTVLLDSSLANGTRNYLAYLYQKEAQIVLVLAEVSTGECRWGLFTDKEKHELFDALSIYAPAELIIEASDECKLSIENYAKSRLGTMLILSAEELEMPLPKLTGATDFGGLASAELPTESAVREALAQLFYYLAKTLQQSAKQVTLLLPLREEAQMTLDHRTLRHLEILQNMQDGSIRGTLYALLKQTQTAMGARLLQRWLEAPLLSDREILARQEAVADFLKNARQADALGNVLERIYDFERIVTKVEIGTATPKDLLAVRDSLAELVPLKELLQEFNAPMLQTLNRDVATHTDVYTLLTEAIAPDAGLQRNGDYIKDGFSPRLDELRSLVHDSRSWIANLEAAEKAKSELKLKIGFNNVFGYYFEVPRSQAERVPEYFVRKQTLANAERYITPELKEFEVKVLSAQAEMDKLEAQLFSQVLADLRPALADLQKTARTLAVIDTLLALAVAAHKYRWVQPALNRQNRIEIRDGMHPMLAAAQKDTFVPNDTVLRHEDCETMLITGPNMAGKSTYMRQVALLLLMAQIGSFIPARTADICPVSRIFTRIGATDDIASGQSTFMVEMNEVADILQAADANSLILLDEVGRGTSTYDGLSIARATVEFIAEKIGAFTLFATHYHELTEVADVYPHIQNFTVSVKERRGDVQFLRRIIPGKADKSYGIHVAKLAGLPTSVLQRAQTLLAELETTTPAAPAEAERVPAMDIFADGIWDELAGLDVFSMTPMEAMETLFRLNKEAKARKGL</sequence>
<dbReference type="GO" id="GO:0006298">
    <property type="term" value="P:mismatch repair"/>
    <property type="evidence" value="ECO:0007669"/>
    <property type="project" value="UniProtKB-UniRule"/>
</dbReference>
<dbReference type="FunFam" id="3.40.1170.10:FF:000001">
    <property type="entry name" value="DNA mismatch repair protein MutS"/>
    <property type="match status" value="1"/>
</dbReference>
<accession>A0A841R3A9</accession>
<evidence type="ECO:0000256" key="3">
    <source>
        <dbReference type="ARBA" id="ARBA00022741"/>
    </source>
</evidence>
<dbReference type="PANTHER" id="PTHR11361:SF34">
    <property type="entry name" value="DNA MISMATCH REPAIR PROTEIN MSH1, MITOCHONDRIAL"/>
    <property type="match status" value="1"/>
</dbReference>
<dbReference type="Pfam" id="PF05192">
    <property type="entry name" value="MutS_III"/>
    <property type="match status" value="1"/>
</dbReference>
<gene>
    <name evidence="9" type="primary">mutS</name>
    <name evidence="12" type="ORF">HNR45_000104</name>
</gene>
<dbReference type="GO" id="GO:0003684">
    <property type="term" value="F:damaged DNA binding"/>
    <property type="evidence" value="ECO:0007669"/>
    <property type="project" value="UniProtKB-UniRule"/>
</dbReference>
<dbReference type="InterPro" id="IPR016151">
    <property type="entry name" value="DNA_mismatch_repair_MutS_N"/>
</dbReference>
<dbReference type="InterPro" id="IPR017261">
    <property type="entry name" value="DNA_mismatch_repair_MutS/MSH"/>
</dbReference>
<evidence type="ECO:0000256" key="7">
    <source>
        <dbReference type="ARBA" id="ARBA00023204"/>
    </source>
</evidence>
<protein>
    <recommendedName>
        <fullName evidence="2 9">DNA mismatch repair protein MutS</fullName>
    </recommendedName>
</protein>
<evidence type="ECO:0000256" key="1">
    <source>
        <dbReference type="ARBA" id="ARBA00006271"/>
    </source>
</evidence>
<dbReference type="InterPro" id="IPR007860">
    <property type="entry name" value="DNA_mmatch_repair_MutS_con_dom"/>
</dbReference>
<dbReference type="Gene3D" id="3.40.50.300">
    <property type="entry name" value="P-loop containing nucleotide triphosphate hydrolases"/>
    <property type="match status" value="1"/>
</dbReference>
<evidence type="ECO:0000259" key="11">
    <source>
        <dbReference type="PROSITE" id="PS00486"/>
    </source>
</evidence>
<keyword evidence="7 9" id="KW-0234">DNA repair</keyword>
<keyword evidence="13" id="KW-1185">Reference proteome</keyword>
<keyword evidence="4 9" id="KW-0227">DNA damage</keyword>
<dbReference type="InterPro" id="IPR036678">
    <property type="entry name" value="MutS_con_dom_sf"/>
</dbReference>
<dbReference type="Gene3D" id="3.30.420.110">
    <property type="entry name" value="MutS, connector domain"/>
    <property type="match status" value="1"/>
</dbReference>
<dbReference type="Pfam" id="PF01624">
    <property type="entry name" value="MutS_I"/>
    <property type="match status" value="1"/>
</dbReference>
<dbReference type="FunFam" id="1.10.1420.10:FF:000001">
    <property type="entry name" value="DNA mismatch repair protein MutS"/>
    <property type="match status" value="1"/>
</dbReference>